<evidence type="ECO:0000256" key="3">
    <source>
        <dbReference type="SAM" id="SignalP"/>
    </source>
</evidence>
<evidence type="ECO:0000313" key="6">
    <source>
        <dbReference type="Proteomes" id="UP001499851"/>
    </source>
</evidence>
<keyword evidence="1" id="KW-0646">Protease inhibitor</keyword>
<feature type="signal peptide" evidence="3">
    <location>
        <begin position="1"/>
        <end position="20"/>
    </location>
</feature>
<dbReference type="PROSITE" id="PS51257">
    <property type="entry name" value="PROKAR_LIPOPROTEIN"/>
    <property type="match status" value="1"/>
</dbReference>
<dbReference type="Gene3D" id="2.60.40.2020">
    <property type="match status" value="1"/>
</dbReference>
<comment type="caution">
    <text evidence="5">The sequence shown here is derived from an EMBL/GenBank/DDBJ whole genome shotgun (WGS) entry which is preliminary data.</text>
</comment>
<dbReference type="Pfam" id="PF09394">
    <property type="entry name" value="Inhibitor_I42"/>
    <property type="match status" value="1"/>
</dbReference>
<evidence type="ECO:0000259" key="4">
    <source>
        <dbReference type="Pfam" id="PF09394"/>
    </source>
</evidence>
<evidence type="ECO:0000256" key="1">
    <source>
        <dbReference type="ARBA" id="ARBA00022690"/>
    </source>
</evidence>
<protein>
    <recommendedName>
        <fullName evidence="4">Proteinase inhibitor I42 chagasin domain-containing protein</fullName>
    </recommendedName>
</protein>
<gene>
    <name evidence="5" type="ORF">GCM10009830_39840</name>
</gene>
<dbReference type="Proteomes" id="UP001499851">
    <property type="component" value="Unassembled WGS sequence"/>
</dbReference>
<proteinExistence type="predicted"/>
<evidence type="ECO:0000256" key="2">
    <source>
        <dbReference type="ARBA" id="ARBA00022704"/>
    </source>
</evidence>
<sequence length="129" mass="13647">MRIAASLLVLLLALAGCTSPDTTVTFDAETVTVRVGETLRIEFGRFNGTTGDNWYLVDGADTGVLADAGKSTDDDPGAEYLTWDFDAVAAGETTLVFQYCYRSELDDCVGDADGNGPPDPIQLAVTVTD</sequence>
<keyword evidence="6" id="KW-1185">Reference proteome</keyword>
<dbReference type="InterPro" id="IPR018990">
    <property type="entry name" value="Prot_inh_I42_chagasin"/>
</dbReference>
<reference evidence="6" key="1">
    <citation type="journal article" date="2019" name="Int. J. Syst. Evol. Microbiol.">
        <title>The Global Catalogue of Microorganisms (GCM) 10K type strain sequencing project: providing services to taxonomists for standard genome sequencing and annotation.</title>
        <authorList>
            <consortium name="The Broad Institute Genomics Platform"/>
            <consortium name="The Broad Institute Genome Sequencing Center for Infectious Disease"/>
            <person name="Wu L."/>
            <person name="Ma J."/>
        </authorList>
    </citation>
    <scope>NUCLEOTIDE SEQUENCE [LARGE SCALE GENOMIC DNA]</scope>
    <source>
        <strain evidence="6">JCM 16001</strain>
    </source>
</reference>
<feature type="chain" id="PRO_5047397293" description="Proteinase inhibitor I42 chagasin domain-containing protein" evidence="3">
    <location>
        <begin position="21"/>
        <end position="129"/>
    </location>
</feature>
<dbReference type="EMBL" id="BAAAQF010000019">
    <property type="protein sequence ID" value="GAA1688284.1"/>
    <property type="molecule type" value="Genomic_DNA"/>
</dbReference>
<evidence type="ECO:0000313" key="5">
    <source>
        <dbReference type="EMBL" id="GAA1688284.1"/>
    </source>
</evidence>
<dbReference type="InterPro" id="IPR036331">
    <property type="entry name" value="Chagasin-like_sf"/>
</dbReference>
<name>A0ABP4TJQ0_9ACTN</name>
<keyword evidence="2" id="KW-0789">Thiol protease inhibitor</keyword>
<dbReference type="SUPFAM" id="SSF141066">
    <property type="entry name" value="ICP-like"/>
    <property type="match status" value="1"/>
</dbReference>
<organism evidence="5 6">
    <name type="scientific">Glycomyces endophyticus</name>
    <dbReference type="NCBI Taxonomy" id="480996"/>
    <lineage>
        <taxon>Bacteria</taxon>
        <taxon>Bacillati</taxon>
        <taxon>Actinomycetota</taxon>
        <taxon>Actinomycetes</taxon>
        <taxon>Glycomycetales</taxon>
        <taxon>Glycomycetaceae</taxon>
        <taxon>Glycomyces</taxon>
    </lineage>
</organism>
<accession>A0ABP4TJQ0</accession>
<feature type="domain" description="Proteinase inhibitor I42 chagasin" evidence="4">
    <location>
        <begin position="32"/>
        <end position="104"/>
    </location>
</feature>
<dbReference type="RefSeq" id="WP_344490092.1">
    <property type="nucleotide sequence ID" value="NZ_BAAAQF010000019.1"/>
</dbReference>
<keyword evidence="3" id="KW-0732">Signal</keyword>